<evidence type="ECO:0000256" key="1">
    <source>
        <dbReference type="SAM" id="MobiDB-lite"/>
    </source>
</evidence>
<gene>
    <name evidence="2" type="ORF">E0H92_33740</name>
</gene>
<protein>
    <submittedName>
        <fullName evidence="2">SRPBCC family protein</fullName>
    </submittedName>
</protein>
<dbReference type="InterPro" id="IPR023393">
    <property type="entry name" value="START-like_dom_sf"/>
</dbReference>
<dbReference type="AlphaFoldDB" id="A0A4R0IP23"/>
<proteinExistence type="predicted"/>
<organism evidence="2 3">
    <name type="scientific">Kribbella speibonae</name>
    <dbReference type="NCBI Taxonomy" id="1572660"/>
    <lineage>
        <taxon>Bacteria</taxon>
        <taxon>Bacillati</taxon>
        <taxon>Actinomycetota</taxon>
        <taxon>Actinomycetes</taxon>
        <taxon>Propionibacteriales</taxon>
        <taxon>Kribbellaceae</taxon>
        <taxon>Kribbella</taxon>
    </lineage>
</organism>
<dbReference type="Gene3D" id="3.30.530.20">
    <property type="match status" value="1"/>
</dbReference>
<evidence type="ECO:0000313" key="2">
    <source>
        <dbReference type="EMBL" id="TCC33116.1"/>
    </source>
</evidence>
<dbReference type="CDD" id="cd07812">
    <property type="entry name" value="SRPBCC"/>
    <property type="match status" value="1"/>
</dbReference>
<dbReference type="SUPFAM" id="SSF55961">
    <property type="entry name" value="Bet v1-like"/>
    <property type="match status" value="1"/>
</dbReference>
<dbReference type="Pfam" id="PF10604">
    <property type="entry name" value="Polyketide_cyc2"/>
    <property type="match status" value="1"/>
</dbReference>
<dbReference type="Proteomes" id="UP000294225">
    <property type="component" value="Unassembled WGS sequence"/>
</dbReference>
<evidence type="ECO:0000313" key="3">
    <source>
        <dbReference type="Proteomes" id="UP000294225"/>
    </source>
</evidence>
<sequence length="152" mass="17163">MGEHEAWTTIDVAPNVVFERLSDLEHLPRYLPWLSELHRTGSRPVQAQGPEARRPHQAVREEVDVTTEGDERHEGWIDVLDEDRVLRWGADGPREYQGELAVDFVADGTSKLTVRLRTTHDVDVDGELRQVLGELKTTLEHESEHASGAPDA</sequence>
<dbReference type="EMBL" id="SJKC01000005">
    <property type="protein sequence ID" value="TCC33116.1"/>
    <property type="molecule type" value="Genomic_DNA"/>
</dbReference>
<dbReference type="RefSeq" id="WP_131499093.1">
    <property type="nucleotide sequence ID" value="NZ_SJKC01000005.1"/>
</dbReference>
<dbReference type="InterPro" id="IPR019587">
    <property type="entry name" value="Polyketide_cyclase/dehydratase"/>
</dbReference>
<accession>A0A4R0IP23</accession>
<feature type="region of interest" description="Disordered" evidence="1">
    <location>
        <begin position="43"/>
        <end position="71"/>
    </location>
</feature>
<reference evidence="2 3" key="1">
    <citation type="submission" date="2019-02" db="EMBL/GenBank/DDBJ databases">
        <title>Kribbella capetownensis sp. nov. and Kribbella speibonae sp. nov., isolated from soil.</title>
        <authorList>
            <person name="Curtis S.M."/>
            <person name="Norton I."/>
            <person name="Everest G.J."/>
            <person name="Meyers P.R."/>
        </authorList>
    </citation>
    <scope>NUCLEOTIDE SEQUENCE [LARGE SCALE GENOMIC DNA]</scope>
    <source>
        <strain evidence="2 3">YM55</strain>
    </source>
</reference>
<comment type="caution">
    <text evidence="2">The sequence shown here is derived from an EMBL/GenBank/DDBJ whole genome shotgun (WGS) entry which is preliminary data.</text>
</comment>
<feature type="compositionally biased region" description="Basic and acidic residues" evidence="1">
    <location>
        <begin position="51"/>
        <end position="71"/>
    </location>
</feature>
<name>A0A4R0IP23_9ACTN</name>